<keyword evidence="5" id="KW-0408">Iron</keyword>
<dbReference type="SUPFAM" id="SSF48264">
    <property type="entry name" value="Cytochrome P450"/>
    <property type="match status" value="1"/>
</dbReference>
<keyword evidence="3" id="KW-0479">Metal-binding</keyword>
<dbReference type="GO" id="GO:0005506">
    <property type="term" value="F:iron ion binding"/>
    <property type="evidence" value="ECO:0007669"/>
    <property type="project" value="InterPro"/>
</dbReference>
<evidence type="ECO:0000256" key="6">
    <source>
        <dbReference type="ARBA" id="ARBA00023033"/>
    </source>
</evidence>
<evidence type="ECO:0000313" key="8">
    <source>
        <dbReference type="Proteomes" id="UP000431533"/>
    </source>
</evidence>
<comment type="cofactor">
    <cofactor evidence="1">
        <name>heme</name>
        <dbReference type="ChEBI" id="CHEBI:30413"/>
    </cofactor>
</comment>
<dbReference type="PANTHER" id="PTHR24287:SF18">
    <property type="entry name" value="CYTOCHROME P450 MONOOXYGENASE APDE-RELATED"/>
    <property type="match status" value="1"/>
</dbReference>
<dbReference type="OrthoDB" id="1470350at2759"/>
<evidence type="ECO:0000256" key="4">
    <source>
        <dbReference type="ARBA" id="ARBA00023002"/>
    </source>
</evidence>
<keyword evidence="8" id="KW-1185">Reference proteome</keyword>
<dbReference type="InterPro" id="IPR047146">
    <property type="entry name" value="Cyt_P450_E_CYP52_fungi"/>
</dbReference>
<dbReference type="Proteomes" id="UP000431533">
    <property type="component" value="Unassembled WGS sequence"/>
</dbReference>
<dbReference type="PANTHER" id="PTHR24287">
    <property type="entry name" value="P450, PUTATIVE (EUROFUNG)-RELATED"/>
    <property type="match status" value="1"/>
</dbReference>
<evidence type="ECO:0000256" key="3">
    <source>
        <dbReference type="ARBA" id="ARBA00022723"/>
    </source>
</evidence>
<dbReference type="InterPro" id="IPR036396">
    <property type="entry name" value="Cyt_P450_sf"/>
</dbReference>
<comment type="caution">
    <text evidence="7">The sequence shown here is derived from an EMBL/GenBank/DDBJ whole genome shotgun (WGS) entry which is preliminary data.</text>
</comment>
<comment type="similarity">
    <text evidence="2">Belongs to the cytochrome P450 family.</text>
</comment>
<dbReference type="RefSeq" id="XP_031004510.1">
    <property type="nucleotide sequence ID" value="XM_031151473.1"/>
</dbReference>
<sequence>MLPTGGGPDGISPILRDIFGADADDFRPERWEDGGLSNIDWAYFPFSGRSRQCLGEDFALMEVLYTVVRLLQASLAISLPAGEKIEPVGMERQRLMLVQSADGCKVQIKR</sequence>
<gene>
    <name evidence="7" type="ORF">LHYA1_G006536</name>
</gene>
<protein>
    <submittedName>
        <fullName evidence="7">Cytochrome P450</fullName>
    </submittedName>
</protein>
<dbReference type="InterPro" id="IPR001128">
    <property type="entry name" value="Cyt_P450"/>
</dbReference>
<dbReference type="GO" id="GO:0016705">
    <property type="term" value="F:oxidoreductase activity, acting on paired donors, with incorporation or reduction of molecular oxygen"/>
    <property type="evidence" value="ECO:0007669"/>
    <property type="project" value="InterPro"/>
</dbReference>
<reference evidence="7 8" key="1">
    <citation type="submission" date="2018-05" db="EMBL/GenBank/DDBJ databases">
        <title>Genome sequencing and assembly of the regulated plant pathogen Lachnellula willkommii and related sister species for the development of diagnostic species identification markers.</title>
        <authorList>
            <person name="Giroux E."/>
            <person name="Bilodeau G."/>
        </authorList>
    </citation>
    <scope>NUCLEOTIDE SEQUENCE [LARGE SCALE GENOMIC DNA]</scope>
    <source>
        <strain evidence="7 8">CBS 185.66</strain>
    </source>
</reference>
<keyword evidence="4" id="KW-0560">Oxidoreductase</keyword>
<organism evidence="7 8">
    <name type="scientific">Lachnellula hyalina</name>
    <dbReference type="NCBI Taxonomy" id="1316788"/>
    <lineage>
        <taxon>Eukaryota</taxon>
        <taxon>Fungi</taxon>
        <taxon>Dikarya</taxon>
        <taxon>Ascomycota</taxon>
        <taxon>Pezizomycotina</taxon>
        <taxon>Leotiomycetes</taxon>
        <taxon>Helotiales</taxon>
        <taxon>Lachnaceae</taxon>
        <taxon>Lachnellula</taxon>
    </lineage>
</organism>
<dbReference type="EMBL" id="QGMH01000087">
    <property type="protein sequence ID" value="TVY25722.1"/>
    <property type="molecule type" value="Genomic_DNA"/>
</dbReference>
<dbReference type="Gene3D" id="1.10.630.10">
    <property type="entry name" value="Cytochrome P450"/>
    <property type="match status" value="1"/>
</dbReference>
<name>A0A8H8TXN9_9HELO</name>
<evidence type="ECO:0000256" key="5">
    <source>
        <dbReference type="ARBA" id="ARBA00023004"/>
    </source>
</evidence>
<dbReference type="GO" id="GO:0004497">
    <property type="term" value="F:monooxygenase activity"/>
    <property type="evidence" value="ECO:0007669"/>
    <property type="project" value="UniProtKB-KW"/>
</dbReference>
<dbReference type="Pfam" id="PF00067">
    <property type="entry name" value="p450"/>
    <property type="match status" value="1"/>
</dbReference>
<dbReference type="GeneID" id="41986734"/>
<evidence type="ECO:0000313" key="7">
    <source>
        <dbReference type="EMBL" id="TVY25722.1"/>
    </source>
</evidence>
<accession>A0A8H8TXN9</accession>
<dbReference type="AlphaFoldDB" id="A0A8H8TXN9"/>
<evidence type="ECO:0000256" key="2">
    <source>
        <dbReference type="ARBA" id="ARBA00010617"/>
    </source>
</evidence>
<dbReference type="GO" id="GO:0020037">
    <property type="term" value="F:heme binding"/>
    <property type="evidence" value="ECO:0007669"/>
    <property type="project" value="InterPro"/>
</dbReference>
<evidence type="ECO:0000256" key="1">
    <source>
        <dbReference type="ARBA" id="ARBA00001971"/>
    </source>
</evidence>
<proteinExistence type="inferred from homology"/>
<keyword evidence="6" id="KW-0503">Monooxygenase</keyword>